<sequence>MIKPLSLIITASAVVISPLSAVAEIDPELHKLCIDAKDYKGCIEARTEPSPEIESNENEVEVSAPSTYNYEKDSVRQLKIRGKYGRYLTFIGRTPNTYSGTSGSYSPGSGGTLNCSTYGSSTYATTNCYRTGYVAPSYTPARPGGTQHQRFRYELDCQDQTYNIKGDLKSAGGFKKGWMHVSNDPVASAVARKYCPVIDTLAVAGYVNKGDVFESGSILWKDRWGPEPKASISEEKYYLFKTYVKNKQYKEALKLSNKLVIDFPDDPRSWTHLGVAYFILKDYSAAKEQLNKAIFINPLFEDAYYNRGLVYSALGLYDQAIRDYTKAIRMYPDRMHFWVNRSTAYWRKGDKQKSCSDSRKLIQLGLQNPEWQKWWQKFGKKECKKYK</sequence>
<proteinExistence type="predicted"/>
<dbReference type="InterPro" id="IPR019734">
    <property type="entry name" value="TPR_rpt"/>
</dbReference>
<dbReference type="SUPFAM" id="SSF48452">
    <property type="entry name" value="TPR-like"/>
    <property type="match status" value="1"/>
</dbReference>
<dbReference type="Pfam" id="PF00515">
    <property type="entry name" value="TPR_1"/>
    <property type="match status" value="1"/>
</dbReference>
<feature type="signal peptide" evidence="4">
    <location>
        <begin position="1"/>
        <end position="23"/>
    </location>
</feature>
<keyword evidence="2 3" id="KW-0802">TPR repeat</keyword>
<organism evidence="5 6">
    <name type="scientific">Prochlorococcus marinus (strain MIT 9303)</name>
    <dbReference type="NCBI Taxonomy" id="59922"/>
    <lineage>
        <taxon>Bacteria</taxon>
        <taxon>Bacillati</taxon>
        <taxon>Cyanobacteriota</taxon>
        <taxon>Cyanophyceae</taxon>
        <taxon>Synechococcales</taxon>
        <taxon>Prochlorococcaceae</taxon>
        <taxon>Prochlorococcus</taxon>
    </lineage>
</organism>
<dbReference type="EMBL" id="CP000554">
    <property type="protein sequence ID" value="ABM78928.1"/>
    <property type="molecule type" value="Genomic_DNA"/>
</dbReference>
<dbReference type="PANTHER" id="PTHR44858:SF1">
    <property type="entry name" value="UDP-N-ACETYLGLUCOSAMINE--PEPTIDE N-ACETYLGLUCOSAMINYLTRANSFERASE SPINDLY-RELATED"/>
    <property type="match status" value="1"/>
</dbReference>
<dbReference type="RefSeq" id="WP_011826798.1">
    <property type="nucleotide sequence ID" value="NC_008820.1"/>
</dbReference>
<dbReference type="KEGG" id="pmf:P9303_21931"/>
<evidence type="ECO:0000313" key="5">
    <source>
        <dbReference type="EMBL" id="ABM78928.1"/>
    </source>
</evidence>
<gene>
    <name evidence="5" type="ordered locus">P9303_21931</name>
</gene>
<dbReference type="BioCyc" id="PMAR59922:G1G80-1921-MONOMER"/>
<feature type="repeat" description="TPR" evidence="3">
    <location>
        <begin position="267"/>
        <end position="300"/>
    </location>
</feature>
<reference evidence="5 6" key="1">
    <citation type="journal article" date="2007" name="PLoS Genet.">
        <title>Patterns and implications of gene gain and loss in the evolution of Prochlorococcus.</title>
        <authorList>
            <person name="Kettler G.C."/>
            <person name="Martiny A.C."/>
            <person name="Huang K."/>
            <person name="Zucker J."/>
            <person name="Coleman M.L."/>
            <person name="Rodrigue S."/>
            <person name="Chen F."/>
            <person name="Lapidus A."/>
            <person name="Ferriera S."/>
            <person name="Johnson J."/>
            <person name="Steglich C."/>
            <person name="Church G.M."/>
            <person name="Richardson P."/>
            <person name="Chisholm S.W."/>
        </authorList>
    </citation>
    <scope>NUCLEOTIDE SEQUENCE [LARGE SCALE GENOMIC DNA]</scope>
    <source>
        <strain evidence="5 6">MIT 9303</strain>
    </source>
</reference>
<dbReference type="PANTHER" id="PTHR44858">
    <property type="entry name" value="TETRATRICOPEPTIDE REPEAT PROTEIN 6"/>
    <property type="match status" value="1"/>
</dbReference>
<accession>A2CBR8</accession>
<protein>
    <submittedName>
        <fullName evidence="5">Uncharacterized protein</fullName>
    </submittedName>
</protein>
<dbReference type="InterPro" id="IPR011990">
    <property type="entry name" value="TPR-like_helical_dom_sf"/>
</dbReference>
<evidence type="ECO:0000256" key="1">
    <source>
        <dbReference type="ARBA" id="ARBA00022737"/>
    </source>
</evidence>
<name>A2CBR8_PROM3</name>
<evidence type="ECO:0000256" key="3">
    <source>
        <dbReference type="PROSITE-ProRule" id="PRU00339"/>
    </source>
</evidence>
<keyword evidence="4" id="KW-0732">Signal</keyword>
<dbReference type="SMART" id="SM00028">
    <property type="entry name" value="TPR"/>
    <property type="match status" value="2"/>
</dbReference>
<keyword evidence="1" id="KW-0677">Repeat</keyword>
<dbReference type="GO" id="GO:0009279">
    <property type="term" value="C:cell outer membrane"/>
    <property type="evidence" value="ECO:0007669"/>
    <property type="project" value="TreeGrafter"/>
</dbReference>
<dbReference type="GO" id="GO:0046813">
    <property type="term" value="P:receptor-mediated virion attachment to host cell"/>
    <property type="evidence" value="ECO:0007669"/>
    <property type="project" value="TreeGrafter"/>
</dbReference>
<dbReference type="STRING" id="59922.P9303_21931"/>
<dbReference type="HOGENOM" id="CLU_713429_0_0_3"/>
<feature type="chain" id="PRO_5002642847" evidence="4">
    <location>
        <begin position="24"/>
        <end position="387"/>
    </location>
</feature>
<dbReference type="InterPro" id="IPR050498">
    <property type="entry name" value="Ycf3"/>
</dbReference>
<evidence type="ECO:0000256" key="2">
    <source>
        <dbReference type="ARBA" id="ARBA00022803"/>
    </source>
</evidence>
<dbReference type="Pfam" id="PF13181">
    <property type="entry name" value="TPR_8"/>
    <property type="match status" value="1"/>
</dbReference>
<dbReference type="Proteomes" id="UP000002274">
    <property type="component" value="Chromosome"/>
</dbReference>
<feature type="repeat" description="TPR" evidence="3">
    <location>
        <begin position="301"/>
        <end position="334"/>
    </location>
</feature>
<evidence type="ECO:0000256" key="4">
    <source>
        <dbReference type="SAM" id="SignalP"/>
    </source>
</evidence>
<dbReference type="AlphaFoldDB" id="A2CBR8"/>
<dbReference type="Gene3D" id="1.25.40.10">
    <property type="entry name" value="Tetratricopeptide repeat domain"/>
    <property type="match status" value="2"/>
</dbReference>
<dbReference type="PROSITE" id="PS50005">
    <property type="entry name" value="TPR"/>
    <property type="match status" value="2"/>
</dbReference>
<evidence type="ECO:0000313" key="6">
    <source>
        <dbReference type="Proteomes" id="UP000002274"/>
    </source>
</evidence>
<dbReference type="PROSITE" id="PS50293">
    <property type="entry name" value="TPR_REGION"/>
    <property type="match status" value="1"/>
</dbReference>